<dbReference type="PANTHER" id="PTHR33802:SF2">
    <property type="entry name" value="EF-HAND DOMAIN-CONTAINING PROTEIN"/>
    <property type="match status" value="1"/>
</dbReference>
<feature type="transmembrane region" description="Helical" evidence="1">
    <location>
        <begin position="100"/>
        <end position="121"/>
    </location>
</feature>
<keyword evidence="1" id="KW-1133">Transmembrane helix</keyword>
<accession>A0A7S2WH37</accession>
<feature type="transmembrane region" description="Helical" evidence="1">
    <location>
        <begin position="239"/>
        <end position="264"/>
    </location>
</feature>
<dbReference type="PANTHER" id="PTHR33802">
    <property type="entry name" value="SI:CH211-161H7.5-RELATED"/>
    <property type="match status" value="1"/>
</dbReference>
<proteinExistence type="predicted"/>
<dbReference type="AlphaFoldDB" id="A0A7S2WH37"/>
<feature type="transmembrane region" description="Helical" evidence="1">
    <location>
        <begin position="179"/>
        <end position="200"/>
    </location>
</feature>
<evidence type="ECO:0000313" key="2">
    <source>
        <dbReference type="EMBL" id="CAD9686064.1"/>
    </source>
</evidence>
<feature type="transmembrane region" description="Helical" evidence="1">
    <location>
        <begin position="149"/>
        <end position="167"/>
    </location>
</feature>
<feature type="transmembrane region" description="Helical" evidence="1">
    <location>
        <begin position="276"/>
        <end position="295"/>
    </location>
</feature>
<organism evidence="2">
    <name type="scientific">Eucampia antarctica</name>
    <dbReference type="NCBI Taxonomy" id="49252"/>
    <lineage>
        <taxon>Eukaryota</taxon>
        <taxon>Sar</taxon>
        <taxon>Stramenopiles</taxon>
        <taxon>Ochrophyta</taxon>
        <taxon>Bacillariophyta</taxon>
        <taxon>Mediophyceae</taxon>
        <taxon>Biddulphiophycidae</taxon>
        <taxon>Hemiaulales</taxon>
        <taxon>Hemiaulaceae</taxon>
        <taxon>Eucampia</taxon>
    </lineage>
</organism>
<evidence type="ECO:0000256" key="1">
    <source>
        <dbReference type="SAM" id="Phobius"/>
    </source>
</evidence>
<protein>
    <submittedName>
        <fullName evidence="2">Uncharacterized protein</fullName>
    </submittedName>
</protein>
<sequence>MKSSGDPPLDIMNDKDISFSSPTSYIRVEDVIHDVEDNERNDSFYSNTEDDNFVDTHGGKYFQPFTSAASTFLSDSVESESFFSHRKSLRSQSKLNDINVLNFVAFISNIVMAYLVGIWALDEVGGCVKFWQIWDTHVTLVTPKLWTNVIWAPMYLFEAIFALAQLVPSIRARPMVQEGSAYFSVYASLAQIGWMVFFAFEMFLPSFIFISATVITLVCLLLSQHLVESGQQNCSRREYWLLQFPFRLHMGWAIVMMAVNLAIMAKEHGATEQVELSLAMVIMGILLLVAFLFLSSPTKPEFVVPFILLWTFVGIGFQLHCDKGVLTTRFGSIVISACTNASFAFAIIVACLILPKVLLKIYHHSFTIQVLSN</sequence>
<name>A0A7S2WH37_9STRA</name>
<keyword evidence="1" id="KW-0812">Transmembrane</keyword>
<feature type="transmembrane region" description="Helical" evidence="1">
    <location>
        <begin position="302"/>
        <end position="320"/>
    </location>
</feature>
<gene>
    <name evidence="2" type="ORF">EANT1437_LOCUS11023</name>
</gene>
<feature type="transmembrane region" description="Helical" evidence="1">
    <location>
        <begin position="332"/>
        <end position="354"/>
    </location>
</feature>
<dbReference type="EMBL" id="HBHI01021496">
    <property type="protein sequence ID" value="CAD9686064.1"/>
    <property type="molecule type" value="Transcribed_RNA"/>
</dbReference>
<keyword evidence="1" id="KW-0472">Membrane</keyword>
<reference evidence="2" key="1">
    <citation type="submission" date="2021-01" db="EMBL/GenBank/DDBJ databases">
        <authorList>
            <person name="Corre E."/>
            <person name="Pelletier E."/>
            <person name="Niang G."/>
            <person name="Scheremetjew M."/>
            <person name="Finn R."/>
            <person name="Kale V."/>
            <person name="Holt S."/>
            <person name="Cochrane G."/>
            <person name="Meng A."/>
            <person name="Brown T."/>
            <person name="Cohen L."/>
        </authorList>
    </citation>
    <scope>NUCLEOTIDE SEQUENCE</scope>
    <source>
        <strain evidence="2">CCMP1452</strain>
    </source>
</reference>
<feature type="transmembrane region" description="Helical" evidence="1">
    <location>
        <begin position="206"/>
        <end position="227"/>
    </location>
</feature>